<proteinExistence type="predicted"/>
<dbReference type="AlphaFoldDB" id="A0A7C4X8C5"/>
<protein>
    <recommendedName>
        <fullName evidence="2">GWxTD domain-containing protein</fullName>
    </recommendedName>
</protein>
<comment type="caution">
    <text evidence="1">The sequence shown here is derived from an EMBL/GenBank/DDBJ whole genome shotgun (WGS) entry which is preliminary data.</text>
</comment>
<reference evidence="1" key="1">
    <citation type="journal article" date="2020" name="mSystems">
        <title>Genome- and Community-Level Interaction Insights into Carbon Utilization and Element Cycling Functions of Hydrothermarchaeota in Hydrothermal Sediment.</title>
        <authorList>
            <person name="Zhou Z."/>
            <person name="Liu Y."/>
            <person name="Xu W."/>
            <person name="Pan J."/>
            <person name="Luo Z.H."/>
            <person name="Li M."/>
        </authorList>
    </citation>
    <scope>NUCLEOTIDE SEQUENCE [LARGE SCALE GENOMIC DNA]</scope>
    <source>
        <strain evidence="1">SpSt-774</strain>
    </source>
</reference>
<sequence>MTKCLLKLLFLILFLSCAVNILASRYYRLLERERKFFLGLRGIDSLAAYKYLNLPSPTERKHYYEQYWVGKDEERKEFEDRTEYAYKEFGRYAPLDDDRISVYVKYGNPTRRYVVTPEKKVGIDSKEYVRPGEIWTYRKQGIDFDFLKIGRAYKIIALSQFGDSVIITFLKEDTVAFVPADTTFFGNLNFDVNFARFRQKKNLTRLEIYSLIRIHNALNTRVMRSVRVYDFSESLVVDKKSSLTPSSVQETEFYDEVNLWLLPQKYLVIVEYFVPEGQSYGKKQFWVDLLDYKDDAKKISDLTFARLIDESFTDEKFDKPPGRVIPLVSSKLPESTPFYLYHEVYNLGTKDGMHLLKIDYEIYNEEKMRKEIVDILSQTETSEGDVAYISSKYHPMDLPPGKYIVVARNTDLITGEEFTTVGGFVLEKRQ</sequence>
<accession>A0A7C4X8C5</accession>
<dbReference type="EMBL" id="DTGZ01000047">
    <property type="protein sequence ID" value="HGV97192.1"/>
    <property type="molecule type" value="Genomic_DNA"/>
</dbReference>
<name>A0A7C4X8C5_UNCW3</name>
<gene>
    <name evidence="1" type="ORF">ENV60_02720</name>
</gene>
<organism evidence="1">
    <name type="scientific">candidate division WOR-3 bacterium</name>
    <dbReference type="NCBI Taxonomy" id="2052148"/>
    <lineage>
        <taxon>Bacteria</taxon>
        <taxon>Bacteria division WOR-3</taxon>
    </lineage>
</organism>
<evidence type="ECO:0008006" key="2">
    <source>
        <dbReference type="Google" id="ProtNLM"/>
    </source>
</evidence>
<evidence type="ECO:0000313" key="1">
    <source>
        <dbReference type="EMBL" id="HGV97192.1"/>
    </source>
</evidence>